<keyword evidence="3" id="KW-1185">Reference proteome</keyword>
<evidence type="ECO:0000313" key="2">
    <source>
        <dbReference type="EMBL" id="ELR68659.1"/>
    </source>
</evidence>
<keyword evidence="1" id="KW-0732">Signal</keyword>
<evidence type="ECO:0000256" key="1">
    <source>
        <dbReference type="SAM" id="SignalP"/>
    </source>
</evidence>
<accession>L8JMA8</accession>
<proteinExistence type="predicted"/>
<dbReference type="STRING" id="1237149.C900_00170"/>
<protein>
    <recommendedName>
        <fullName evidence="4">YD repeat protein</fullName>
    </recommendedName>
</protein>
<feature type="signal peptide" evidence="1">
    <location>
        <begin position="1"/>
        <end position="22"/>
    </location>
</feature>
<dbReference type="Proteomes" id="UP000011135">
    <property type="component" value="Unassembled WGS sequence"/>
</dbReference>
<evidence type="ECO:0008006" key="4">
    <source>
        <dbReference type="Google" id="ProtNLM"/>
    </source>
</evidence>
<dbReference type="RefSeq" id="WP_009583063.1">
    <property type="nucleotide sequence ID" value="NZ_AMZN01000100.1"/>
</dbReference>
<dbReference type="OrthoDB" id="9814627at2"/>
<dbReference type="eggNOG" id="COG3209">
    <property type="taxonomic scope" value="Bacteria"/>
</dbReference>
<reference evidence="2 3" key="1">
    <citation type="submission" date="2012-12" db="EMBL/GenBank/DDBJ databases">
        <title>Genome assembly of Fulvivirga imtechensis AK7.</title>
        <authorList>
            <person name="Nupur N."/>
            <person name="Khatri I."/>
            <person name="Kumar R."/>
            <person name="Subramanian S."/>
            <person name="Pinnaka A."/>
        </authorList>
    </citation>
    <scope>NUCLEOTIDE SEQUENCE [LARGE SCALE GENOMIC DNA]</scope>
    <source>
        <strain evidence="2 3">AK7</strain>
    </source>
</reference>
<evidence type="ECO:0000313" key="3">
    <source>
        <dbReference type="Proteomes" id="UP000011135"/>
    </source>
</evidence>
<dbReference type="AlphaFoldDB" id="L8JMA8"/>
<gene>
    <name evidence="2" type="ORF">C900_00170</name>
</gene>
<comment type="caution">
    <text evidence="2">The sequence shown here is derived from an EMBL/GenBank/DDBJ whole genome shotgun (WGS) entry which is preliminary data.</text>
</comment>
<organism evidence="2 3">
    <name type="scientific">Fulvivirga imtechensis AK7</name>
    <dbReference type="NCBI Taxonomy" id="1237149"/>
    <lineage>
        <taxon>Bacteria</taxon>
        <taxon>Pseudomonadati</taxon>
        <taxon>Bacteroidota</taxon>
        <taxon>Cytophagia</taxon>
        <taxon>Cytophagales</taxon>
        <taxon>Fulvivirgaceae</taxon>
        <taxon>Fulvivirga</taxon>
    </lineage>
</organism>
<name>L8JMA8_9BACT</name>
<feature type="chain" id="PRO_5003993882" description="YD repeat protein" evidence="1">
    <location>
        <begin position="23"/>
        <end position="264"/>
    </location>
</feature>
<dbReference type="EMBL" id="AMZN01000100">
    <property type="protein sequence ID" value="ELR68659.1"/>
    <property type="molecule type" value="Genomic_DNA"/>
</dbReference>
<sequence length="264" mass="28863">MRTIKLIASTVLFLSLSEVVSAQIPSYDQIVIPPSPGAASLVRFVNIPVNSYTGTANVNMPLYSLPARTLSVPVGLNYHASGIKVQDVANTVGLGWSLGAGGMVTRVVRGLPDEKRIYCGESISSAVVYDIINESCDTELDVYFFSFLGRAGKFYVDPNTGEMYSSPAQDMKITKAELSGAVLTWTIIDENGYKYYFGESTSKIEYTTIEQMEYEASYTSTPDPAAYETKHTFPSTWHLSKIEGPTGDEEAIFTYTNANTKPNS</sequence>